<comment type="caution">
    <text evidence="1">The sequence shown here is derived from an EMBL/GenBank/DDBJ whole genome shotgun (WGS) entry which is preliminary data.</text>
</comment>
<dbReference type="Proteomes" id="UP000663831">
    <property type="component" value="Unassembled WGS sequence"/>
</dbReference>
<protein>
    <recommendedName>
        <fullName evidence="3">F-box domain-containing protein</fullName>
    </recommendedName>
</protein>
<dbReference type="SUPFAM" id="SSF52047">
    <property type="entry name" value="RNI-like"/>
    <property type="match status" value="1"/>
</dbReference>
<organism evidence="1 2">
    <name type="scientific">Rhizoctonia solani</name>
    <dbReference type="NCBI Taxonomy" id="456999"/>
    <lineage>
        <taxon>Eukaryota</taxon>
        <taxon>Fungi</taxon>
        <taxon>Dikarya</taxon>
        <taxon>Basidiomycota</taxon>
        <taxon>Agaricomycotina</taxon>
        <taxon>Agaricomycetes</taxon>
        <taxon>Cantharellales</taxon>
        <taxon>Ceratobasidiaceae</taxon>
        <taxon>Rhizoctonia</taxon>
    </lineage>
</organism>
<evidence type="ECO:0000313" key="1">
    <source>
        <dbReference type="EMBL" id="CAE6494421.1"/>
    </source>
</evidence>
<gene>
    <name evidence="1" type="ORF">RDB_LOCUS112313</name>
</gene>
<dbReference type="AlphaFoldDB" id="A0A8H3CT65"/>
<proteinExistence type="predicted"/>
<sequence length="564" mass="63828">MNADLVLGHPRREESTLIEDWEAAGASLANAASRFFDLSVLLDSHITSVDRKSSNLVTRIDSSLSFLKTTLNRQVTGTHLALANARKKLTCSVLQLPDTVLSDIFLAFVYDPHVDSGTSVMNMNNHVELIYRRLHTLLGVCRTWRNIGISYGALWAVVPVIDPFDGYQRILSTELSLQRAAAKSLHFAASISCSCLTRLRALKGHMHRFNTINIWSRSDSMKGITELLRMSLTNGAPNLSKLSIRNGSHPDPDNDFFQRSLNDWLGSGLSVLLNPLSVIRLDNIGFDWARTRFSRNLVELWISNITLANRYQVIKLLDSLCSAPALRDLKLIDVEAILEDEDESISEDESLNKVSFPKLQSLYLESLPFDFLKFLFETIAPGSYCLTLKPGDEIRYDYPSDEEIDDEDIFELLRSTTIHRLILSGGEEGFWDTADGLRSILESVVTVKSLTLNHYNIDHSILKALKAPKSRSGKFPNLDTLEIYGAVFTFELDDLKPEFKRVLQSHPLQRMVLGGYCRPPSADDYSLDEDQELVAWFENRVPNFHLCSDPDYVPERPNWQLWDV</sequence>
<name>A0A8H3CT65_9AGAM</name>
<dbReference type="EMBL" id="CAJMWV010004171">
    <property type="protein sequence ID" value="CAE6494421.1"/>
    <property type="molecule type" value="Genomic_DNA"/>
</dbReference>
<evidence type="ECO:0000313" key="2">
    <source>
        <dbReference type="Proteomes" id="UP000663831"/>
    </source>
</evidence>
<reference evidence="1" key="1">
    <citation type="submission" date="2021-01" db="EMBL/GenBank/DDBJ databases">
        <authorList>
            <person name="Kaushik A."/>
        </authorList>
    </citation>
    <scope>NUCLEOTIDE SEQUENCE</scope>
    <source>
        <strain evidence="1">AG3-1AP</strain>
    </source>
</reference>
<accession>A0A8H3CT65</accession>
<evidence type="ECO:0008006" key="3">
    <source>
        <dbReference type="Google" id="ProtNLM"/>
    </source>
</evidence>